<dbReference type="GO" id="GO:0004180">
    <property type="term" value="F:carboxypeptidase activity"/>
    <property type="evidence" value="ECO:0007669"/>
    <property type="project" value="UniProtKB-KW"/>
</dbReference>
<proteinExistence type="predicted"/>
<sequence length="1225" mass="130761">MNVQCARTAGTRFLFLICVLIAFTSGAFAQAGRGSISGLVTDPSGAIIQGASVVAQSQATGLKLTTTSNSSGLYSFISLAPGKYQVTASAKGFETLVEKNITVSVDQVSEINLALKIGSASELVNVNGATALVEASNSTVGQLINADTIDRVPLLTRNVYDLIQLSAGVTPANGAPNSSSSFAIQNISSGRPGVDVSSYTINGAIVGSVYFMVDGSPLGIAENNVAAIIPALDIPEDGVEETRVETQNTPASYQSGGAGVISLVTKSGTNNFHGDLFGVFRPDVLAANEYFNKQSQIASGTSNTPPSFHRYQEGGAFGGPILHDKLFIFGDYEATQQQQFDGSNYFVVPTTAERTGDFSADSFTIYDPTQPDNPDGTRQAFANNTISNPNPIALKFLSEFPKCNYPNPTTCDASSDDVSLNYFAPGLDPTSAQRFDVRMDWVKSERQRVFGRFSFDRLFTSTYNAFHNMWDLNYAQNVTNGRNFLLADDLTLSPTTFLQLRYSFTRHYENQGGDPRQNGFDITTLGFPSSLAAEEVYKLLPFVIFNDNGSGIGGTADYNTFQYASENNDANVSVTKVLNKHELSAGFEYMKRFLNVGQPPAASGSYAFDISATDQQTNPASGNYVGGSDFASFLTGMGTPPGTESGNYPNFTKDLFAAEASPYYAAFVEDTFRPNTTLTITAGLRWDIFGGKTERHNRFEYFNPTASATAAGVSYTGAEAYVTSGNRSPFTTNMKDLGPRIGIAWQPVKSLVIRAGGGIYFGPSPHMVGGTGLDSDGFSSSTTWNATCFNADGNTVFNGSSACNGAAPGSPAPSFTGAYSLSDPFPGGVVPLIANPTGLANNLGNSLNTMLHSQRTPTTYNFNFGVEYELPHQVVFSAGYVGSRGLFLPLGTLDLNQLDLATIQKYNYSLCVDTSDPNCTMVANTWAPIQPSTNSNFGAATVPLWVSLQQYPQFGNGSYGAGNGVVVHGYPGGDSDYSSLQTKVQKRLTHHFTALASFTWAKLMTDDGNPPLGFVGTHLGSAQDARNLSLEHSISPQDVKYQFTGEVSYDLPVGKGRALDLSDVGNAVLGGWTGNLIAYLSTGVPIATPGVGAPISYFNQRPDLTCNPASGAPHTAATWFNYNCFAIPSSPFVPGNAPAYLDHVRTMGARDFDISLYKHFAFGKEKDIRFEVSSYNIANRAQLGTPGTPSITAVQSDPSQAAQFGLITSTVNQPRQFQFGSKFTF</sequence>
<dbReference type="SUPFAM" id="SSF56935">
    <property type="entry name" value="Porins"/>
    <property type="match status" value="1"/>
</dbReference>
<dbReference type="EMBL" id="CP121196">
    <property type="protein sequence ID" value="XBH19883.1"/>
    <property type="molecule type" value="Genomic_DNA"/>
</dbReference>
<organism evidence="6">
    <name type="scientific">Telmatobacter sp. DSM 110680</name>
    <dbReference type="NCBI Taxonomy" id="3036704"/>
    <lineage>
        <taxon>Bacteria</taxon>
        <taxon>Pseudomonadati</taxon>
        <taxon>Acidobacteriota</taxon>
        <taxon>Terriglobia</taxon>
        <taxon>Terriglobales</taxon>
        <taxon>Acidobacteriaceae</taxon>
        <taxon>Telmatobacter</taxon>
    </lineage>
</organism>
<evidence type="ECO:0000259" key="5">
    <source>
        <dbReference type="Pfam" id="PF25183"/>
    </source>
</evidence>
<keyword evidence="3" id="KW-0998">Cell outer membrane</keyword>
<evidence type="ECO:0000313" key="6">
    <source>
        <dbReference type="EMBL" id="XBH19883.1"/>
    </source>
</evidence>
<dbReference type="Gene3D" id="2.40.170.20">
    <property type="entry name" value="TonB-dependent receptor, beta-barrel domain"/>
    <property type="match status" value="1"/>
</dbReference>
<dbReference type="Gene3D" id="2.60.40.1120">
    <property type="entry name" value="Carboxypeptidase-like, regulatory domain"/>
    <property type="match status" value="1"/>
</dbReference>
<dbReference type="Pfam" id="PF25183">
    <property type="entry name" value="OMP_b-brl_4"/>
    <property type="match status" value="1"/>
</dbReference>
<keyword evidence="2" id="KW-0472">Membrane</keyword>
<evidence type="ECO:0000256" key="4">
    <source>
        <dbReference type="SAM" id="SignalP"/>
    </source>
</evidence>
<dbReference type="GO" id="GO:0009279">
    <property type="term" value="C:cell outer membrane"/>
    <property type="evidence" value="ECO:0007669"/>
    <property type="project" value="UniProtKB-SubCell"/>
</dbReference>
<dbReference type="GO" id="GO:0030246">
    <property type="term" value="F:carbohydrate binding"/>
    <property type="evidence" value="ECO:0007669"/>
    <property type="project" value="InterPro"/>
</dbReference>
<reference evidence="6" key="1">
    <citation type="submission" date="2023-03" db="EMBL/GenBank/DDBJ databases">
        <title>Edaphobacter sp.</title>
        <authorList>
            <person name="Huber K.J."/>
            <person name="Papendorf J."/>
            <person name="Pilke C."/>
            <person name="Bunk B."/>
            <person name="Sproeer C."/>
            <person name="Pester M."/>
        </authorList>
    </citation>
    <scope>NUCLEOTIDE SEQUENCE</scope>
    <source>
        <strain evidence="6">DSM 110680</strain>
    </source>
</reference>
<keyword evidence="6" id="KW-0121">Carboxypeptidase</keyword>
<evidence type="ECO:0000256" key="2">
    <source>
        <dbReference type="ARBA" id="ARBA00023136"/>
    </source>
</evidence>
<comment type="subcellular location">
    <subcellularLocation>
        <location evidence="1">Cell outer membrane</location>
    </subcellularLocation>
</comment>
<protein>
    <submittedName>
        <fullName evidence="6">Carboxypeptidase regulatory-like domain-containing protein</fullName>
    </submittedName>
</protein>
<feature type="domain" description="TonB-dependent transporter Oar-like beta-barrel" evidence="5">
    <location>
        <begin position="264"/>
        <end position="1218"/>
    </location>
</feature>
<feature type="signal peptide" evidence="4">
    <location>
        <begin position="1"/>
        <end position="29"/>
    </location>
</feature>
<dbReference type="AlphaFoldDB" id="A0AAU7DQ00"/>
<dbReference type="InterPro" id="IPR057601">
    <property type="entry name" value="Oar-like_b-barrel"/>
</dbReference>
<keyword evidence="4" id="KW-0732">Signal</keyword>
<dbReference type="RefSeq" id="WP_348265105.1">
    <property type="nucleotide sequence ID" value="NZ_CP121196.1"/>
</dbReference>
<keyword evidence="6" id="KW-0645">Protease</keyword>
<name>A0AAU7DQ00_9BACT</name>
<feature type="chain" id="PRO_5043504249" evidence="4">
    <location>
        <begin position="30"/>
        <end position="1225"/>
    </location>
</feature>
<accession>A0AAU7DQ00</accession>
<keyword evidence="6" id="KW-0378">Hydrolase</keyword>
<gene>
    <name evidence="6" type="ORF">P8935_11315</name>
</gene>
<dbReference type="Pfam" id="PF13620">
    <property type="entry name" value="CarboxypepD_reg"/>
    <property type="match status" value="1"/>
</dbReference>
<dbReference type="SUPFAM" id="SSF49452">
    <property type="entry name" value="Starch-binding domain-like"/>
    <property type="match status" value="1"/>
</dbReference>
<dbReference type="InterPro" id="IPR036942">
    <property type="entry name" value="Beta-barrel_TonB_sf"/>
</dbReference>
<evidence type="ECO:0000256" key="3">
    <source>
        <dbReference type="ARBA" id="ARBA00023237"/>
    </source>
</evidence>
<dbReference type="InterPro" id="IPR013784">
    <property type="entry name" value="Carb-bd-like_fold"/>
</dbReference>
<evidence type="ECO:0000256" key="1">
    <source>
        <dbReference type="ARBA" id="ARBA00004442"/>
    </source>
</evidence>